<keyword evidence="1" id="KW-1185">Reference proteome</keyword>
<dbReference type="AlphaFoldDB" id="A0A0M3HWV0"/>
<accession>A0A0M3HWV0</accession>
<dbReference type="Proteomes" id="UP000036681">
    <property type="component" value="Unplaced"/>
</dbReference>
<dbReference type="WBParaSite" id="ALUE_0000768401-mRNA-1">
    <property type="protein sequence ID" value="ALUE_0000768401-mRNA-1"/>
    <property type="gene ID" value="ALUE_0000768401"/>
</dbReference>
<protein>
    <submittedName>
        <fullName evidence="2">Transposase</fullName>
    </submittedName>
</protein>
<reference evidence="2" key="1">
    <citation type="submission" date="2017-02" db="UniProtKB">
        <authorList>
            <consortium name="WormBaseParasite"/>
        </authorList>
    </citation>
    <scope>IDENTIFICATION</scope>
</reference>
<evidence type="ECO:0000313" key="2">
    <source>
        <dbReference type="WBParaSite" id="ALUE_0000768401-mRNA-1"/>
    </source>
</evidence>
<proteinExistence type="predicted"/>
<sequence length="107" mass="11986">MRTVGGEELFASLKVGGQKLSGKTRQALFDASTLYGQYRKIVLKGRKLPRFEPQQPTGFQQREGMRLTSYEQRDWAESRIILPELVKVSPPRHGPNCVPALTGIGET</sequence>
<organism evidence="1 2">
    <name type="scientific">Ascaris lumbricoides</name>
    <name type="common">Giant roundworm</name>
    <dbReference type="NCBI Taxonomy" id="6252"/>
    <lineage>
        <taxon>Eukaryota</taxon>
        <taxon>Metazoa</taxon>
        <taxon>Ecdysozoa</taxon>
        <taxon>Nematoda</taxon>
        <taxon>Chromadorea</taxon>
        <taxon>Rhabditida</taxon>
        <taxon>Spirurina</taxon>
        <taxon>Ascaridomorpha</taxon>
        <taxon>Ascaridoidea</taxon>
        <taxon>Ascarididae</taxon>
        <taxon>Ascaris</taxon>
    </lineage>
</organism>
<name>A0A0M3HWV0_ASCLU</name>
<evidence type="ECO:0000313" key="1">
    <source>
        <dbReference type="Proteomes" id="UP000036681"/>
    </source>
</evidence>